<dbReference type="AlphaFoldDB" id="X1I831"/>
<dbReference type="InterPro" id="IPR029063">
    <property type="entry name" value="SAM-dependent_MTases_sf"/>
</dbReference>
<protein>
    <submittedName>
        <fullName evidence="1">Uncharacterized protein</fullName>
    </submittedName>
</protein>
<comment type="caution">
    <text evidence="1">The sequence shown here is derived from an EMBL/GenBank/DDBJ whole genome shotgun (WGS) entry which is preliminary data.</text>
</comment>
<sequence length="67" mass="7811">MKKVVIFGTGDIAQVVHYYLTHDSDYEVVAFTANKDFIKAKEVFGLPVIPFEQVENHYPPDKYRMFI</sequence>
<evidence type="ECO:0000313" key="1">
    <source>
        <dbReference type="EMBL" id="GAH65440.1"/>
    </source>
</evidence>
<dbReference type="Gene3D" id="3.40.50.720">
    <property type="entry name" value="NAD(P)-binding Rossmann-like Domain"/>
    <property type="match status" value="1"/>
</dbReference>
<organism evidence="1">
    <name type="scientific">marine sediment metagenome</name>
    <dbReference type="NCBI Taxonomy" id="412755"/>
    <lineage>
        <taxon>unclassified sequences</taxon>
        <taxon>metagenomes</taxon>
        <taxon>ecological metagenomes</taxon>
    </lineage>
</organism>
<accession>X1I831</accession>
<dbReference type="SUPFAM" id="SSF53335">
    <property type="entry name" value="S-adenosyl-L-methionine-dependent methyltransferases"/>
    <property type="match status" value="1"/>
</dbReference>
<name>X1I831_9ZZZZ</name>
<dbReference type="EMBL" id="BARU01034599">
    <property type="protein sequence ID" value="GAH65440.1"/>
    <property type="molecule type" value="Genomic_DNA"/>
</dbReference>
<gene>
    <name evidence="1" type="ORF">S03H2_54285</name>
</gene>
<proteinExistence type="predicted"/>
<feature type="non-terminal residue" evidence="1">
    <location>
        <position position="67"/>
    </location>
</feature>
<reference evidence="1" key="1">
    <citation type="journal article" date="2014" name="Front. Microbiol.">
        <title>High frequency of phylogenetically diverse reductive dehalogenase-homologous genes in deep subseafloor sedimentary metagenomes.</title>
        <authorList>
            <person name="Kawai M."/>
            <person name="Futagami T."/>
            <person name="Toyoda A."/>
            <person name="Takaki Y."/>
            <person name="Nishi S."/>
            <person name="Hori S."/>
            <person name="Arai W."/>
            <person name="Tsubouchi T."/>
            <person name="Morono Y."/>
            <person name="Uchiyama I."/>
            <person name="Ito T."/>
            <person name="Fujiyama A."/>
            <person name="Inagaki F."/>
            <person name="Takami H."/>
        </authorList>
    </citation>
    <scope>NUCLEOTIDE SEQUENCE</scope>
    <source>
        <strain evidence="1">Expedition CK06-06</strain>
    </source>
</reference>